<reference evidence="8 9" key="1">
    <citation type="submission" date="2024-07" db="EMBL/GenBank/DDBJ databases">
        <title>Section-level genome sequencing and comparative genomics of Aspergillus sections Usti and Cavernicolus.</title>
        <authorList>
            <consortium name="Lawrence Berkeley National Laboratory"/>
            <person name="Nybo J.L."/>
            <person name="Vesth T.C."/>
            <person name="Theobald S."/>
            <person name="Frisvad J.C."/>
            <person name="Larsen T.O."/>
            <person name="Kjaerboelling I."/>
            <person name="Rothschild-Mancinelli K."/>
            <person name="Lyhne E.K."/>
            <person name="Kogle M.E."/>
            <person name="Barry K."/>
            <person name="Clum A."/>
            <person name="Na H."/>
            <person name="Ledsgaard L."/>
            <person name="Lin J."/>
            <person name="Lipzen A."/>
            <person name="Kuo A."/>
            <person name="Riley R."/>
            <person name="Mondo S."/>
            <person name="Labutti K."/>
            <person name="Haridas S."/>
            <person name="Pangalinan J."/>
            <person name="Salamov A.A."/>
            <person name="Simmons B.A."/>
            <person name="Magnuson J.K."/>
            <person name="Chen J."/>
            <person name="Drula E."/>
            <person name="Henrissat B."/>
            <person name="Wiebenga A."/>
            <person name="Lubbers R.J."/>
            <person name="Gomes A.C."/>
            <person name="Makela M.R."/>
            <person name="Stajich J."/>
            <person name="Grigoriev I.V."/>
            <person name="Mortensen U.H."/>
            <person name="De Vries R.P."/>
            <person name="Baker S.E."/>
            <person name="Andersen M.R."/>
        </authorList>
    </citation>
    <scope>NUCLEOTIDE SEQUENCE [LARGE SCALE GENOMIC DNA]</scope>
    <source>
        <strain evidence="8 9">CBS 209.92</strain>
    </source>
</reference>
<dbReference type="Gene3D" id="4.10.240.10">
    <property type="entry name" value="Zn(2)-C6 fungal-type DNA-binding domain"/>
    <property type="match status" value="1"/>
</dbReference>
<keyword evidence="1" id="KW-0479">Metal-binding</keyword>
<dbReference type="PANTHER" id="PTHR43374">
    <property type="entry name" value="FLAVIN PRENYLTRANSFERASE"/>
    <property type="match status" value="1"/>
</dbReference>
<dbReference type="InterPro" id="IPR036864">
    <property type="entry name" value="Zn2-C6_fun-type_DNA-bd_sf"/>
</dbReference>
<evidence type="ECO:0000259" key="7">
    <source>
        <dbReference type="PROSITE" id="PS50048"/>
    </source>
</evidence>
<gene>
    <name evidence="8" type="ORF">BJX66DRAFT_352140</name>
</gene>
<organism evidence="8 9">
    <name type="scientific">Aspergillus keveii</name>
    <dbReference type="NCBI Taxonomy" id="714993"/>
    <lineage>
        <taxon>Eukaryota</taxon>
        <taxon>Fungi</taxon>
        <taxon>Dikarya</taxon>
        <taxon>Ascomycota</taxon>
        <taxon>Pezizomycotina</taxon>
        <taxon>Eurotiomycetes</taxon>
        <taxon>Eurotiomycetidae</taxon>
        <taxon>Eurotiales</taxon>
        <taxon>Aspergillaceae</taxon>
        <taxon>Aspergillus</taxon>
        <taxon>Aspergillus subgen. Nidulantes</taxon>
    </lineage>
</organism>
<dbReference type="InterPro" id="IPR004507">
    <property type="entry name" value="UbiX-like"/>
</dbReference>
<dbReference type="SMART" id="SM00066">
    <property type="entry name" value="GAL4"/>
    <property type="match status" value="1"/>
</dbReference>
<dbReference type="PROSITE" id="PS50048">
    <property type="entry name" value="ZN2_CY6_FUNGAL_2"/>
    <property type="match status" value="1"/>
</dbReference>
<evidence type="ECO:0000256" key="3">
    <source>
        <dbReference type="ARBA" id="ARBA00023125"/>
    </source>
</evidence>
<keyword evidence="5" id="KW-0539">Nucleus</keyword>
<keyword evidence="9" id="KW-1185">Reference proteome</keyword>
<sequence>MAENPYPYDTNLVSEILKHKRRSRSIRSCFPCRHRKVRCDGQVPCSSCIKRNHAELCRVPTSSRTGIQEENRAVERPQQPESGLNRDTSYQAEEPFILPDPTALISRLEKIEEQIASLKADLRVTTSAATATAASPSISPGVADGEMNASHPHSNLRSGLAGRHVVEDATGATIFLGGHSDTPLALGCREALGSGIMMLRNAMTDQFVPRAYPFTSLWGPDATAKEVCETLPDDSDIIRYWQAYQLTAYPFYPVLVAIDKFGEGLFTFLNQRASAQENSGELSIPHSSWLALLFAVLACGTHFSEDPIEERDLRSKVFICSSFQCLRISDFFNHTDLDQIQAMALIGHCLRNNLDTNSAWILMGATIRLAQSIGLHESSPSLPPGEQLQRSRLWWTLIWQDTFLSFTYDRPPSSSLTRNCPMPYGSAFSGLSFQECIFKLCRVILEQTTTDASRAEPTRAASTINYKRQLEGIWDTAAQHLISKPHCKSLQDHLERLALGIHLGYAICRVIQLHIDSGIAGNATDTMIVECKHQAMQVIQCFLELHRFSARVCRSWAFVHNAVSCGITLQNLNHVPVDVSQDSETLVQRLLTVLEKEARESEWCDTDLNVRHFGPYSRLLKAMKEIYSVNHGS</sequence>
<feature type="region of interest" description="Disordered" evidence="6">
    <location>
        <begin position="68"/>
        <end position="93"/>
    </location>
</feature>
<dbReference type="InterPro" id="IPR001138">
    <property type="entry name" value="Zn2Cys6_DnaBD"/>
</dbReference>
<evidence type="ECO:0000313" key="9">
    <source>
        <dbReference type="Proteomes" id="UP001610563"/>
    </source>
</evidence>
<dbReference type="Pfam" id="PF04082">
    <property type="entry name" value="Fungal_trans"/>
    <property type="match status" value="1"/>
</dbReference>
<keyword evidence="3" id="KW-0238">DNA-binding</keyword>
<keyword evidence="2" id="KW-0805">Transcription regulation</keyword>
<feature type="domain" description="Zn(2)-C6 fungal-type" evidence="7">
    <location>
        <begin position="28"/>
        <end position="59"/>
    </location>
</feature>
<protein>
    <submittedName>
        <fullName evidence="8">Fungal-specific transcription factor domain-containing protein</fullName>
    </submittedName>
</protein>
<dbReference type="Proteomes" id="UP001610563">
    <property type="component" value="Unassembled WGS sequence"/>
</dbReference>
<evidence type="ECO:0000256" key="5">
    <source>
        <dbReference type="ARBA" id="ARBA00023242"/>
    </source>
</evidence>
<dbReference type="PROSITE" id="PS00463">
    <property type="entry name" value="ZN2_CY6_FUNGAL_1"/>
    <property type="match status" value="1"/>
</dbReference>
<dbReference type="SMART" id="SM00906">
    <property type="entry name" value="Fungal_trans"/>
    <property type="match status" value="1"/>
</dbReference>
<dbReference type="PANTHER" id="PTHR43374:SF5">
    <property type="entry name" value="ZN(II)2CYS6 TRANSCRIPTION FACTOR (EUROFUNG)"/>
    <property type="match status" value="1"/>
</dbReference>
<feature type="compositionally biased region" description="Polar residues" evidence="6">
    <location>
        <begin position="79"/>
        <end position="91"/>
    </location>
</feature>
<dbReference type="CDD" id="cd12148">
    <property type="entry name" value="fungal_TF_MHR"/>
    <property type="match status" value="1"/>
</dbReference>
<dbReference type="CDD" id="cd00067">
    <property type="entry name" value="GAL4"/>
    <property type="match status" value="1"/>
</dbReference>
<evidence type="ECO:0000313" key="8">
    <source>
        <dbReference type="EMBL" id="KAL2792934.1"/>
    </source>
</evidence>
<proteinExistence type="predicted"/>
<comment type="caution">
    <text evidence="8">The sequence shown here is derived from an EMBL/GenBank/DDBJ whole genome shotgun (WGS) entry which is preliminary data.</text>
</comment>
<dbReference type="InterPro" id="IPR007219">
    <property type="entry name" value="XnlR_reg_dom"/>
</dbReference>
<dbReference type="Pfam" id="PF00172">
    <property type="entry name" value="Zn_clus"/>
    <property type="match status" value="1"/>
</dbReference>
<accession>A0ABR4G1P0</accession>
<dbReference type="EMBL" id="JBFTWV010000064">
    <property type="protein sequence ID" value="KAL2792934.1"/>
    <property type="molecule type" value="Genomic_DNA"/>
</dbReference>
<evidence type="ECO:0000256" key="6">
    <source>
        <dbReference type="SAM" id="MobiDB-lite"/>
    </source>
</evidence>
<dbReference type="SUPFAM" id="SSF57701">
    <property type="entry name" value="Zn2/Cys6 DNA-binding domain"/>
    <property type="match status" value="1"/>
</dbReference>
<keyword evidence="4" id="KW-0804">Transcription</keyword>
<evidence type="ECO:0000256" key="1">
    <source>
        <dbReference type="ARBA" id="ARBA00022723"/>
    </source>
</evidence>
<evidence type="ECO:0000256" key="4">
    <source>
        <dbReference type="ARBA" id="ARBA00023163"/>
    </source>
</evidence>
<name>A0ABR4G1P0_9EURO</name>
<evidence type="ECO:0000256" key="2">
    <source>
        <dbReference type="ARBA" id="ARBA00023015"/>
    </source>
</evidence>